<dbReference type="Gene3D" id="1.20.1540.10">
    <property type="entry name" value="Rhomboid-like"/>
    <property type="match status" value="1"/>
</dbReference>
<dbReference type="GO" id="GO:0004252">
    <property type="term" value="F:serine-type endopeptidase activity"/>
    <property type="evidence" value="ECO:0007669"/>
    <property type="project" value="InterPro"/>
</dbReference>
<evidence type="ECO:0000256" key="3">
    <source>
        <dbReference type="ARBA" id="ARBA00022989"/>
    </source>
</evidence>
<dbReference type="PANTHER" id="PTHR43066">
    <property type="entry name" value="RHOMBOID-RELATED PROTEIN"/>
    <property type="match status" value="1"/>
</dbReference>
<keyword evidence="7" id="KW-0645">Protease</keyword>
<gene>
    <name evidence="7" type="ORF">IAB68_04020</name>
</gene>
<reference evidence="7" key="1">
    <citation type="submission" date="2020-10" db="EMBL/GenBank/DDBJ databases">
        <authorList>
            <person name="Gilroy R."/>
        </authorList>
    </citation>
    <scope>NUCLEOTIDE SEQUENCE</scope>
    <source>
        <strain evidence="7">CHK193-30670</strain>
    </source>
</reference>
<evidence type="ECO:0000256" key="2">
    <source>
        <dbReference type="ARBA" id="ARBA00022692"/>
    </source>
</evidence>
<dbReference type="AlphaFoldDB" id="A0A9D1IPN8"/>
<evidence type="ECO:0000256" key="1">
    <source>
        <dbReference type="ARBA" id="ARBA00004141"/>
    </source>
</evidence>
<protein>
    <submittedName>
        <fullName evidence="7">Rhomboid family intramembrane serine protease</fullName>
    </submittedName>
</protein>
<evidence type="ECO:0000313" key="8">
    <source>
        <dbReference type="Proteomes" id="UP000824074"/>
    </source>
</evidence>
<reference evidence="7" key="2">
    <citation type="journal article" date="2021" name="PeerJ">
        <title>Extensive microbial diversity within the chicken gut microbiome revealed by metagenomics and culture.</title>
        <authorList>
            <person name="Gilroy R."/>
            <person name="Ravi A."/>
            <person name="Getino M."/>
            <person name="Pursley I."/>
            <person name="Horton D.L."/>
            <person name="Alikhan N.F."/>
            <person name="Baker D."/>
            <person name="Gharbi K."/>
            <person name="Hall N."/>
            <person name="Watson M."/>
            <person name="Adriaenssens E.M."/>
            <person name="Foster-Nyarko E."/>
            <person name="Jarju S."/>
            <person name="Secka A."/>
            <person name="Antonio M."/>
            <person name="Oren A."/>
            <person name="Chaudhuri R.R."/>
            <person name="La Ragione R."/>
            <person name="Hildebrand F."/>
            <person name="Pallen M.J."/>
        </authorList>
    </citation>
    <scope>NUCLEOTIDE SEQUENCE</scope>
    <source>
        <strain evidence="7">CHK193-30670</strain>
    </source>
</reference>
<keyword evidence="3 5" id="KW-1133">Transmembrane helix</keyword>
<keyword evidence="7" id="KW-0378">Hydrolase</keyword>
<accession>A0A9D1IPN8</accession>
<feature type="domain" description="Peptidase S54 rhomboid" evidence="6">
    <location>
        <begin position="53"/>
        <end position="184"/>
    </location>
</feature>
<feature type="transmembrane region" description="Helical" evidence="5">
    <location>
        <begin position="6"/>
        <end position="30"/>
    </location>
</feature>
<dbReference type="GO" id="GO:0016020">
    <property type="term" value="C:membrane"/>
    <property type="evidence" value="ECO:0007669"/>
    <property type="project" value="UniProtKB-SubCell"/>
</dbReference>
<feature type="transmembrane region" description="Helical" evidence="5">
    <location>
        <begin position="115"/>
        <end position="133"/>
    </location>
</feature>
<feature type="transmembrane region" description="Helical" evidence="5">
    <location>
        <begin position="139"/>
        <end position="156"/>
    </location>
</feature>
<feature type="transmembrane region" description="Helical" evidence="5">
    <location>
        <begin position="89"/>
        <end position="110"/>
    </location>
</feature>
<feature type="transmembrane region" description="Helical" evidence="5">
    <location>
        <begin position="168"/>
        <end position="184"/>
    </location>
</feature>
<proteinExistence type="predicted"/>
<comment type="subcellular location">
    <subcellularLocation>
        <location evidence="1">Membrane</location>
        <topology evidence="1">Multi-pass membrane protein</topology>
    </subcellularLocation>
</comment>
<dbReference type="Pfam" id="PF01694">
    <property type="entry name" value="Rhomboid"/>
    <property type="match status" value="1"/>
</dbReference>
<evidence type="ECO:0000313" key="7">
    <source>
        <dbReference type="EMBL" id="HIU40446.1"/>
    </source>
</evidence>
<dbReference type="InterPro" id="IPR022764">
    <property type="entry name" value="Peptidase_S54_rhomboid_dom"/>
</dbReference>
<keyword evidence="2 5" id="KW-0812">Transmembrane</keyword>
<name>A0A9D1IPN8_9FIRM</name>
<organism evidence="7 8">
    <name type="scientific">Candidatus Aphodocola excrementigallinarum</name>
    <dbReference type="NCBI Taxonomy" id="2840670"/>
    <lineage>
        <taxon>Bacteria</taxon>
        <taxon>Bacillati</taxon>
        <taxon>Bacillota</taxon>
        <taxon>Bacilli</taxon>
        <taxon>Candidatus Aphodocola</taxon>
    </lineage>
</organism>
<comment type="caution">
    <text evidence="7">The sequence shown here is derived from an EMBL/GenBank/DDBJ whole genome shotgun (WGS) entry which is preliminary data.</text>
</comment>
<dbReference type="SUPFAM" id="SSF144091">
    <property type="entry name" value="Rhomboid-like"/>
    <property type="match status" value="1"/>
</dbReference>
<evidence type="ECO:0000256" key="4">
    <source>
        <dbReference type="ARBA" id="ARBA00023136"/>
    </source>
</evidence>
<keyword evidence="4 5" id="KW-0472">Membrane</keyword>
<sequence length="185" mass="20954">MEVINYFSYNSVVILSFFFISLFALILNYITKGKSNITLFSSYRSNMLNPITYVRLFTHIFGHANWGHFMNNFLYILLIGPMVEEKYDSINLIIMILVTAGVTGIINSLFSKKRILGASGIVFMLIILSSFVNIESGKIPITLILICIFYVVNEVIQGIFKKDDVSHMGHLIGAVCGFVFGYFIF</sequence>
<dbReference type="InterPro" id="IPR035952">
    <property type="entry name" value="Rhomboid-like_sf"/>
</dbReference>
<dbReference type="EMBL" id="DVMT01000040">
    <property type="protein sequence ID" value="HIU40446.1"/>
    <property type="molecule type" value="Genomic_DNA"/>
</dbReference>
<evidence type="ECO:0000256" key="5">
    <source>
        <dbReference type="SAM" id="Phobius"/>
    </source>
</evidence>
<dbReference type="GO" id="GO:0006508">
    <property type="term" value="P:proteolysis"/>
    <property type="evidence" value="ECO:0007669"/>
    <property type="project" value="UniProtKB-KW"/>
</dbReference>
<dbReference type="Proteomes" id="UP000824074">
    <property type="component" value="Unassembled WGS sequence"/>
</dbReference>
<evidence type="ECO:0000259" key="6">
    <source>
        <dbReference type="Pfam" id="PF01694"/>
    </source>
</evidence>